<feature type="non-terminal residue" evidence="1">
    <location>
        <position position="145"/>
    </location>
</feature>
<protein>
    <submittedName>
        <fullName evidence="1">Uncharacterized protein</fullName>
    </submittedName>
</protein>
<evidence type="ECO:0000313" key="2">
    <source>
        <dbReference type="Proteomes" id="UP000187203"/>
    </source>
</evidence>
<feature type="non-terminal residue" evidence="1">
    <location>
        <position position="1"/>
    </location>
</feature>
<dbReference type="AlphaFoldDB" id="A0A1R3L2A0"/>
<dbReference type="Proteomes" id="UP000187203">
    <property type="component" value="Unassembled WGS sequence"/>
</dbReference>
<sequence length="145" mass="15925">GEHVAVGIGRERNATAFAGLVDDLALGRKGGAAVGRNGVIHRRAVIRLFGCLRAQEVALVDPRDEDAAGAVDSNRIEAVRDRLAIVMDRDWRAPRLAAVERTRETHEARIRRIERARPAHIQRTVRAGDDLRAVLAVGIDRFGLQ</sequence>
<proteinExistence type="predicted"/>
<organism evidence="1 2">
    <name type="scientific">Corchorus olitorius</name>
    <dbReference type="NCBI Taxonomy" id="93759"/>
    <lineage>
        <taxon>Eukaryota</taxon>
        <taxon>Viridiplantae</taxon>
        <taxon>Streptophyta</taxon>
        <taxon>Embryophyta</taxon>
        <taxon>Tracheophyta</taxon>
        <taxon>Spermatophyta</taxon>
        <taxon>Magnoliopsida</taxon>
        <taxon>eudicotyledons</taxon>
        <taxon>Gunneridae</taxon>
        <taxon>Pentapetalae</taxon>
        <taxon>rosids</taxon>
        <taxon>malvids</taxon>
        <taxon>Malvales</taxon>
        <taxon>Malvaceae</taxon>
        <taxon>Grewioideae</taxon>
        <taxon>Apeibeae</taxon>
        <taxon>Corchorus</taxon>
    </lineage>
</organism>
<name>A0A1R3L2A0_9ROSI</name>
<gene>
    <name evidence="1" type="ORF">COLO4_01734</name>
</gene>
<accession>A0A1R3L2A0</accession>
<keyword evidence="2" id="KW-1185">Reference proteome</keyword>
<comment type="caution">
    <text evidence="1">The sequence shown here is derived from an EMBL/GenBank/DDBJ whole genome shotgun (WGS) entry which is preliminary data.</text>
</comment>
<reference evidence="2" key="1">
    <citation type="submission" date="2013-09" db="EMBL/GenBank/DDBJ databases">
        <title>Corchorus olitorius genome sequencing.</title>
        <authorList>
            <person name="Alam M."/>
            <person name="Haque M.S."/>
            <person name="Islam M.S."/>
            <person name="Emdad E.M."/>
            <person name="Islam M.M."/>
            <person name="Ahmed B."/>
            <person name="Halim A."/>
            <person name="Hossen Q.M.M."/>
            <person name="Hossain M.Z."/>
            <person name="Ahmed R."/>
            <person name="Khan M.M."/>
            <person name="Islam R."/>
            <person name="Rashid M.M."/>
            <person name="Khan S.A."/>
            <person name="Rahman M.S."/>
            <person name="Alam M."/>
            <person name="Yahiya A.S."/>
            <person name="Khan M.S."/>
            <person name="Azam M.S."/>
            <person name="Haque T."/>
            <person name="Lashkar M.Z.H."/>
            <person name="Akhand A.I."/>
            <person name="Morshed G."/>
            <person name="Roy S."/>
            <person name="Uddin K.S."/>
            <person name="Rabeya T."/>
            <person name="Hossain A.S."/>
            <person name="Chowdhury A."/>
            <person name="Snigdha A.R."/>
            <person name="Mortoza M.S."/>
            <person name="Matin S.A."/>
            <person name="Hoque S.M.E."/>
            <person name="Islam M.K."/>
            <person name="Roy D.K."/>
            <person name="Haider R."/>
            <person name="Moosa M.M."/>
            <person name="Elias S.M."/>
            <person name="Hasan A.M."/>
            <person name="Jahan S."/>
            <person name="Shafiuddin M."/>
            <person name="Mahmood N."/>
            <person name="Shommy N.S."/>
        </authorList>
    </citation>
    <scope>NUCLEOTIDE SEQUENCE [LARGE SCALE GENOMIC DNA]</scope>
    <source>
        <strain evidence="2">cv. O-4</strain>
    </source>
</reference>
<evidence type="ECO:0000313" key="1">
    <source>
        <dbReference type="EMBL" id="OMP13409.1"/>
    </source>
</evidence>
<dbReference type="EMBL" id="AWUE01004354">
    <property type="protein sequence ID" value="OMP13409.1"/>
    <property type="molecule type" value="Genomic_DNA"/>
</dbReference>